<reference evidence="4 5" key="1">
    <citation type="submission" date="2013-02" db="EMBL/GenBank/DDBJ databases">
        <title>Draft genome sequence of Amycolatopsis vancoresmycina strain DSM 44592T.</title>
        <authorList>
            <person name="Kumar S."/>
            <person name="Kaur N."/>
            <person name="Kaur C."/>
            <person name="Raghava G.P.S."/>
            <person name="Mayilraj S."/>
        </authorList>
    </citation>
    <scope>NUCLEOTIDE SEQUENCE [LARGE SCALE GENOMIC DNA]</scope>
    <source>
        <strain evidence="4 5">DSM 44592</strain>
    </source>
</reference>
<organism evidence="4 5">
    <name type="scientific">Amycolatopsis vancoresmycina DSM 44592</name>
    <dbReference type="NCBI Taxonomy" id="1292037"/>
    <lineage>
        <taxon>Bacteria</taxon>
        <taxon>Bacillati</taxon>
        <taxon>Actinomycetota</taxon>
        <taxon>Actinomycetes</taxon>
        <taxon>Pseudonocardiales</taxon>
        <taxon>Pseudonocardiaceae</taxon>
        <taxon>Amycolatopsis</taxon>
    </lineage>
</organism>
<evidence type="ECO:0000259" key="3">
    <source>
        <dbReference type="PROSITE" id="PS50075"/>
    </source>
</evidence>
<gene>
    <name evidence="4" type="ORF">H480_35233</name>
</gene>
<dbReference type="Pfam" id="PF00975">
    <property type="entry name" value="Thioesterase"/>
    <property type="match status" value="1"/>
</dbReference>
<dbReference type="GO" id="GO:0044550">
    <property type="term" value="P:secondary metabolite biosynthetic process"/>
    <property type="evidence" value="ECO:0007669"/>
    <property type="project" value="TreeGrafter"/>
</dbReference>
<dbReference type="SUPFAM" id="SSF56801">
    <property type="entry name" value="Acetyl-CoA synthetase-like"/>
    <property type="match status" value="1"/>
</dbReference>
<feature type="non-terminal residue" evidence="4">
    <location>
        <position position="1"/>
    </location>
</feature>
<evidence type="ECO:0000256" key="2">
    <source>
        <dbReference type="ARBA" id="ARBA00022553"/>
    </source>
</evidence>
<dbReference type="Gene3D" id="3.30.300.30">
    <property type="match status" value="1"/>
</dbReference>
<dbReference type="Proteomes" id="UP000014139">
    <property type="component" value="Unassembled WGS sequence"/>
</dbReference>
<sequence length="434" mass="45813">GFAVRPAEVETALLRHAGVAAAEVVVRDDQLVAYVVPRGGTGDLREHLTRELPDFAVPSAIVELPAVPLTAAGELDHAQLPAPRTKADGRTPAEEVLRLAFAETLGLPSVDVDADFFALGGNSLLSVRLVALARNAGLRFTVADVLTHGTVEHLAALAASGDDTGEVLDPFAPVLPIRPAGDRAPLFCVHAGLGLSLPYLGLVQHLDPGRPLYGLQSPNVGSGGELPVSVEDVAEEYAARIREIQPAGPYHLLGWSFGGLLAHEIAVQLQEAGERVDSLFVLDSFPAGPADQTPPTKQELLVSFLEHLGFDADAGAALSPADVLGVLGRGGSRLAGIGEERMARVLDVMSNNGELALRYEPARFSGRLRLFLAAEGRTEDDLAARPGQWSPYVDGEIETHRIDCGHEFMMHPQAQAAIGRIVAAALDGSSEEDE</sequence>
<dbReference type="Gene3D" id="3.40.50.1820">
    <property type="entry name" value="alpha/beta hydrolase"/>
    <property type="match status" value="1"/>
</dbReference>
<dbReference type="EMBL" id="AOUO01000591">
    <property type="protein sequence ID" value="EOD63785.1"/>
    <property type="molecule type" value="Genomic_DNA"/>
</dbReference>
<proteinExistence type="predicted"/>
<dbReference type="RefSeq" id="WP_004559428.1">
    <property type="nucleotide sequence ID" value="NZ_AOUO01000591.1"/>
</dbReference>
<dbReference type="PANTHER" id="PTHR45527:SF1">
    <property type="entry name" value="FATTY ACID SYNTHASE"/>
    <property type="match status" value="1"/>
</dbReference>
<keyword evidence="2" id="KW-0597">Phosphoprotein</keyword>
<dbReference type="Pfam" id="PF13193">
    <property type="entry name" value="AMP-binding_C"/>
    <property type="match status" value="1"/>
</dbReference>
<accession>R1HJN0</accession>
<dbReference type="PROSITE" id="PS50075">
    <property type="entry name" value="CARRIER"/>
    <property type="match status" value="1"/>
</dbReference>
<comment type="caution">
    <text evidence="4">The sequence shown here is derived from an EMBL/GenBank/DDBJ whole genome shotgun (WGS) entry which is preliminary data.</text>
</comment>
<feature type="domain" description="Carrier" evidence="3">
    <location>
        <begin position="88"/>
        <end position="162"/>
    </location>
</feature>
<dbReference type="InterPro" id="IPR029058">
    <property type="entry name" value="AB_hydrolase_fold"/>
</dbReference>
<dbReference type="InterPro" id="IPR009081">
    <property type="entry name" value="PP-bd_ACP"/>
</dbReference>
<dbReference type="InterPro" id="IPR006162">
    <property type="entry name" value="Ppantetheine_attach_site"/>
</dbReference>
<dbReference type="InterPro" id="IPR020802">
    <property type="entry name" value="TesA-like"/>
</dbReference>
<dbReference type="InterPro" id="IPR036736">
    <property type="entry name" value="ACP-like_sf"/>
</dbReference>
<dbReference type="SUPFAM" id="SSF53474">
    <property type="entry name" value="alpha/beta-Hydrolases"/>
    <property type="match status" value="1"/>
</dbReference>
<protein>
    <submittedName>
        <fullName evidence="4">Non-ribosomal peptide synthetase</fullName>
    </submittedName>
</protein>
<name>R1HJN0_9PSEU</name>
<keyword evidence="5" id="KW-1185">Reference proteome</keyword>
<dbReference type="AlphaFoldDB" id="R1HJN0"/>
<dbReference type="SMART" id="SM00824">
    <property type="entry name" value="PKS_TE"/>
    <property type="match status" value="1"/>
</dbReference>
<dbReference type="PANTHER" id="PTHR45527">
    <property type="entry name" value="NONRIBOSOMAL PEPTIDE SYNTHETASE"/>
    <property type="match status" value="1"/>
</dbReference>
<evidence type="ECO:0000313" key="4">
    <source>
        <dbReference type="EMBL" id="EOD63785.1"/>
    </source>
</evidence>
<dbReference type="PROSITE" id="PS00012">
    <property type="entry name" value="PHOSPHOPANTETHEINE"/>
    <property type="match status" value="1"/>
</dbReference>
<dbReference type="InterPro" id="IPR045851">
    <property type="entry name" value="AMP-bd_C_sf"/>
</dbReference>
<dbReference type="GO" id="GO:0043041">
    <property type="term" value="P:amino acid activation for nonribosomal peptide biosynthetic process"/>
    <property type="evidence" value="ECO:0007669"/>
    <property type="project" value="TreeGrafter"/>
</dbReference>
<keyword evidence="1" id="KW-0596">Phosphopantetheine</keyword>
<dbReference type="InterPro" id="IPR001031">
    <property type="entry name" value="Thioesterase"/>
</dbReference>
<evidence type="ECO:0000256" key="1">
    <source>
        <dbReference type="ARBA" id="ARBA00022450"/>
    </source>
</evidence>
<dbReference type="GO" id="GO:0005829">
    <property type="term" value="C:cytosol"/>
    <property type="evidence" value="ECO:0007669"/>
    <property type="project" value="TreeGrafter"/>
</dbReference>
<dbReference type="PATRIC" id="fig|1292037.4.peg.6610"/>
<evidence type="ECO:0000313" key="5">
    <source>
        <dbReference type="Proteomes" id="UP000014139"/>
    </source>
</evidence>
<dbReference type="OrthoDB" id="2472181at2"/>
<dbReference type="SMART" id="SM00823">
    <property type="entry name" value="PKS_PP"/>
    <property type="match status" value="1"/>
</dbReference>
<dbReference type="GO" id="GO:0031177">
    <property type="term" value="F:phosphopantetheine binding"/>
    <property type="evidence" value="ECO:0007669"/>
    <property type="project" value="InterPro"/>
</dbReference>
<dbReference type="InterPro" id="IPR025110">
    <property type="entry name" value="AMP-bd_C"/>
</dbReference>
<dbReference type="InterPro" id="IPR020806">
    <property type="entry name" value="PKS_PP-bd"/>
</dbReference>
<dbReference type="Pfam" id="PF00550">
    <property type="entry name" value="PP-binding"/>
    <property type="match status" value="1"/>
</dbReference>
<dbReference type="SUPFAM" id="SSF47336">
    <property type="entry name" value="ACP-like"/>
    <property type="match status" value="1"/>
</dbReference>